<gene>
    <name evidence="12" type="ORF">F0M18_07535</name>
</gene>
<dbReference type="Pfam" id="PF00232">
    <property type="entry name" value="Glyco_hydro_1"/>
    <property type="match status" value="1"/>
</dbReference>
<dbReference type="Gene3D" id="3.20.20.80">
    <property type="entry name" value="Glycosidases"/>
    <property type="match status" value="1"/>
</dbReference>
<dbReference type="InterPro" id="IPR017853">
    <property type="entry name" value="GH"/>
</dbReference>
<dbReference type="PANTHER" id="PTHR10353:SF36">
    <property type="entry name" value="LP05116P"/>
    <property type="match status" value="1"/>
</dbReference>
<evidence type="ECO:0000256" key="1">
    <source>
        <dbReference type="ARBA" id="ARBA00000448"/>
    </source>
</evidence>
<dbReference type="NCBIfam" id="TIGR03356">
    <property type="entry name" value="BGL"/>
    <property type="match status" value="1"/>
</dbReference>
<feature type="binding site" evidence="10">
    <location>
        <position position="23"/>
    </location>
    <ligand>
        <name>substrate</name>
    </ligand>
</feature>
<evidence type="ECO:0000313" key="12">
    <source>
        <dbReference type="EMBL" id="KAA1192515.1"/>
    </source>
</evidence>
<evidence type="ECO:0000256" key="8">
    <source>
        <dbReference type="ARBA" id="ARBA00023326"/>
    </source>
</evidence>
<evidence type="ECO:0000256" key="5">
    <source>
        <dbReference type="ARBA" id="ARBA00023001"/>
    </source>
</evidence>
<comment type="catalytic activity">
    <reaction evidence="1 11">
        <text>Hydrolysis of terminal, non-reducing beta-D-glucosyl residues with release of beta-D-glucose.</text>
        <dbReference type="EC" id="3.2.1.21"/>
    </reaction>
</comment>
<evidence type="ECO:0000256" key="11">
    <source>
        <dbReference type="RuleBase" id="RU361175"/>
    </source>
</evidence>
<dbReference type="InterPro" id="IPR033132">
    <property type="entry name" value="GH_1_N_CS"/>
</dbReference>
<evidence type="ECO:0000256" key="7">
    <source>
        <dbReference type="ARBA" id="ARBA00023295"/>
    </source>
</evidence>
<evidence type="ECO:0000256" key="6">
    <source>
        <dbReference type="ARBA" id="ARBA00023277"/>
    </source>
</evidence>
<dbReference type="Proteomes" id="UP000323708">
    <property type="component" value="Unassembled WGS sequence"/>
</dbReference>
<feature type="binding site" evidence="10">
    <location>
        <position position="168"/>
    </location>
    <ligand>
        <name>substrate</name>
    </ligand>
</feature>
<dbReference type="SUPFAM" id="SSF51445">
    <property type="entry name" value="(Trans)glycosidases"/>
    <property type="match status" value="1"/>
</dbReference>
<dbReference type="GO" id="GO:0030245">
    <property type="term" value="P:cellulose catabolic process"/>
    <property type="evidence" value="ECO:0007669"/>
    <property type="project" value="UniProtKB-KW"/>
</dbReference>
<feature type="binding site" evidence="10">
    <location>
        <position position="124"/>
    </location>
    <ligand>
        <name>substrate</name>
    </ligand>
</feature>
<proteinExistence type="inferred from homology"/>
<keyword evidence="5" id="KW-0136">Cellulose degradation</keyword>
<name>A0A5B0X1G5_9GAMM</name>
<evidence type="ECO:0000256" key="10">
    <source>
        <dbReference type="PIRSR" id="PIRSR617736-2"/>
    </source>
</evidence>
<dbReference type="PANTHER" id="PTHR10353">
    <property type="entry name" value="GLYCOSYL HYDROLASE"/>
    <property type="match status" value="1"/>
</dbReference>
<evidence type="ECO:0000256" key="3">
    <source>
        <dbReference type="ARBA" id="ARBA00012744"/>
    </source>
</evidence>
<dbReference type="EMBL" id="VTUX01000003">
    <property type="protein sequence ID" value="KAA1192515.1"/>
    <property type="molecule type" value="Genomic_DNA"/>
</dbReference>
<evidence type="ECO:0000256" key="2">
    <source>
        <dbReference type="ARBA" id="ARBA00010838"/>
    </source>
</evidence>
<dbReference type="RefSeq" id="WP_149610808.1">
    <property type="nucleotide sequence ID" value="NZ_VTUX01000003.1"/>
</dbReference>
<dbReference type="PROSITE" id="PS00653">
    <property type="entry name" value="GLYCOSYL_HYDROL_F1_2"/>
    <property type="match status" value="1"/>
</dbReference>
<evidence type="ECO:0000313" key="13">
    <source>
        <dbReference type="Proteomes" id="UP000323708"/>
    </source>
</evidence>
<keyword evidence="13" id="KW-1185">Reference proteome</keyword>
<comment type="caution">
    <text evidence="12">The sequence shown here is derived from an EMBL/GenBank/DDBJ whole genome shotgun (WGS) entry which is preliminary data.</text>
</comment>
<feature type="binding site" evidence="10">
    <location>
        <position position="297"/>
    </location>
    <ligand>
        <name>substrate</name>
    </ligand>
</feature>
<protein>
    <recommendedName>
        <fullName evidence="3 11">Beta-glucosidase</fullName>
        <ecNumber evidence="3 11">3.2.1.21</ecNumber>
    </recommendedName>
</protein>
<keyword evidence="7 11" id="KW-0326">Glycosidase</keyword>
<evidence type="ECO:0000256" key="4">
    <source>
        <dbReference type="ARBA" id="ARBA00022801"/>
    </source>
</evidence>
<evidence type="ECO:0000256" key="9">
    <source>
        <dbReference type="PIRSR" id="PIRSR617736-1"/>
    </source>
</evidence>
<dbReference type="GO" id="GO:0005829">
    <property type="term" value="C:cytosol"/>
    <property type="evidence" value="ECO:0007669"/>
    <property type="project" value="TreeGrafter"/>
</dbReference>
<reference evidence="12 13" key="1">
    <citation type="submission" date="2019-09" db="EMBL/GenBank/DDBJ databases">
        <authorList>
            <person name="Chen X.-Y."/>
        </authorList>
    </citation>
    <scope>NUCLEOTIDE SEQUENCE [LARGE SCALE GENOMIC DNA]</scope>
    <source>
        <strain evidence="12 13">NY5</strain>
    </source>
</reference>
<dbReference type="FunFam" id="3.20.20.80:FF:000004">
    <property type="entry name" value="Beta-glucosidase 6-phospho-beta-glucosidase"/>
    <property type="match status" value="1"/>
</dbReference>
<comment type="similarity">
    <text evidence="2 11">Belongs to the glycosyl hydrolase 1 family.</text>
</comment>
<keyword evidence="4 11" id="KW-0378">Hydrolase</keyword>
<keyword evidence="6" id="KW-0119">Carbohydrate metabolism</keyword>
<dbReference type="EC" id="3.2.1.21" evidence="3 11"/>
<feature type="binding site" evidence="10">
    <location>
        <position position="406"/>
    </location>
    <ligand>
        <name>substrate</name>
    </ligand>
</feature>
<dbReference type="InterPro" id="IPR017736">
    <property type="entry name" value="Glyco_hydro_1_beta-glucosidase"/>
</dbReference>
<dbReference type="PRINTS" id="PR00131">
    <property type="entry name" value="GLHYDRLASE1"/>
</dbReference>
<accession>A0A5B0X1G5</accession>
<feature type="binding site" evidence="10">
    <location>
        <begin position="413"/>
        <end position="414"/>
    </location>
    <ligand>
        <name>substrate</name>
    </ligand>
</feature>
<feature type="active site" description="Nucleophile" evidence="9">
    <location>
        <position position="356"/>
    </location>
</feature>
<organism evidence="12 13">
    <name type="scientific">Pseudohalioglobus sediminis</name>
    <dbReference type="NCBI Taxonomy" id="2606449"/>
    <lineage>
        <taxon>Bacteria</taxon>
        <taxon>Pseudomonadati</taxon>
        <taxon>Pseudomonadota</taxon>
        <taxon>Gammaproteobacteria</taxon>
        <taxon>Cellvibrionales</taxon>
        <taxon>Halieaceae</taxon>
        <taxon>Pseudohalioglobus</taxon>
    </lineage>
</organism>
<dbReference type="GO" id="GO:0008422">
    <property type="term" value="F:beta-glucosidase activity"/>
    <property type="evidence" value="ECO:0007669"/>
    <property type="project" value="UniProtKB-EC"/>
</dbReference>
<keyword evidence="8" id="KW-0624">Polysaccharide degradation</keyword>
<dbReference type="AlphaFoldDB" id="A0A5B0X1G5"/>
<sequence length="456" mass="50586">MPDNNKLAFPDDFLWGSATAAYQIEGGVCEGGRGASIWDNFCKHPGNIDDGTDGAVAADHYHRWPEDVGLMNEIGLQAYRFSLAWPRIFPLGDGEPNAAGLDFYDQLIDALLAHGIEPCPTLFHWDLPQALQDRGGWADRRTVEAFARYAETVAARFGDRVTRWFTHNEPNVHAFNGHLLGNHAPGLQDVSIYLSTAHHLNLSHGLAVNAIRSQASGARVGLVTHQALFEALTDTDADQQAAAFSDMAFNGLFLDPIMTGQYPEAIRPMLDAASVNATDEDMAVIATPTDFLGVNHYTRYWTRHDPESETGASIIPEHRVTGAGYTDMGWEIYPQGMYRVLMRLWQDYGKPLLITENGGAFADNLVVEDGRSAVHDSERIDLLDSYLRAVHRAVQAGCDIRGYFVWTTLDNFEWAEGLQKRFGLIHVDYATQQRTLKDSARWYAEVIARNGLSASS</sequence>
<feature type="active site" description="Proton donor" evidence="9">
    <location>
        <position position="169"/>
    </location>
</feature>
<dbReference type="InterPro" id="IPR001360">
    <property type="entry name" value="Glyco_hydro_1"/>
</dbReference>